<dbReference type="InterPro" id="IPR011059">
    <property type="entry name" value="Metal-dep_hydrolase_composite"/>
</dbReference>
<evidence type="ECO:0000256" key="2">
    <source>
        <dbReference type="ARBA" id="ARBA00012782"/>
    </source>
</evidence>
<evidence type="ECO:0000256" key="3">
    <source>
        <dbReference type="ARBA" id="ARBA00022801"/>
    </source>
</evidence>
<dbReference type="EMBL" id="BMZE01000001">
    <property type="protein sequence ID" value="GHA17517.1"/>
    <property type="molecule type" value="Genomic_DNA"/>
</dbReference>
<feature type="domain" description="Amidohydrolase-related" evidence="7">
    <location>
        <begin position="69"/>
        <end position="349"/>
    </location>
</feature>
<dbReference type="PANTHER" id="PTHR11113:SF2">
    <property type="entry name" value="ADENINE DEAMINASE"/>
    <property type="match status" value="1"/>
</dbReference>
<dbReference type="NCBIfam" id="TIGR01178">
    <property type="entry name" value="ade"/>
    <property type="match status" value="1"/>
</dbReference>
<dbReference type="HAMAP" id="MF_01518">
    <property type="entry name" value="Adenine_deamin"/>
    <property type="match status" value="1"/>
</dbReference>
<keyword evidence="10" id="KW-1185">Reference proteome</keyword>
<evidence type="ECO:0000256" key="1">
    <source>
        <dbReference type="ARBA" id="ARBA00006773"/>
    </source>
</evidence>
<dbReference type="EC" id="3.5.4.2" evidence="2 6"/>
<evidence type="ECO:0000259" key="8">
    <source>
        <dbReference type="Pfam" id="PF13382"/>
    </source>
</evidence>
<dbReference type="InterPro" id="IPR006679">
    <property type="entry name" value="Adenine_deam"/>
</dbReference>
<dbReference type="AlphaFoldDB" id="A0A918VRC2"/>
<dbReference type="Proteomes" id="UP000646579">
    <property type="component" value="Unassembled WGS sequence"/>
</dbReference>
<gene>
    <name evidence="9" type="primary">ade1</name>
    <name evidence="6" type="synonym">ade</name>
    <name evidence="9" type="ORF">GCM10007989_10890</name>
</gene>
<dbReference type="SUPFAM" id="SSF51556">
    <property type="entry name" value="Metallo-dependent hydrolases"/>
    <property type="match status" value="1"/>
</dbReference>
<feature type="domain" description="Adenine deaminase C-terminal" evidence="8">
    <location>
        <begin position="399"/>
        <end position="565"/>
    </location>
</feature>
<protein>
    <recommendedName>
        <fullName evidence="2 6">Adenine deaminase</fullName>
        <shortName evidence="6">Adenase</shortName>
        <shortName evidence="6">Adenine aminase</shortName>
        <ecNumber evidence="2 6">3.5.4.2</ecNumber>
    </recommendedName>
</protein>
<dbReference type="Gene3D" id="3.20.20.140">
    <property type="entry name" value="Metal-dependent hydrolases"/>
    <property type="match status" value="1"/>
</dbReference>
<comment type="cofactor">
    <cofactor evidence="6">
        <name>Mn(2+)</name>
        <dbReference type="ChEBI" id="CHEBI:29035"/>
    </cofactor>
</comment>
<dbReference type="InterPro" id="IPR026912">
    <property type="entry name" value="Adenine_deam_C"/>
</dbReference>
<dbReference type="GO" id="GO:0006146">
    <property type="term" value="P:adenine catabolic process"/>
    <property type="evidence" value="ECO:0007669"/>
    <property type="project" value="InterPro"/>
</dbReference>
<reference evidence="9" key="2">
    <citation type="submission" date="2020-09" db="EMBL/GenBank/DDBJ databases">
        <authorList>
            <person name="Sun Q."/>
            <person name="Kim S."/>
        </authorList>
    </citation>
    <scope>NUCLEOTIDE SEQUENCE</scope>
    <source>
        <strain evidence="9">KCTC 32437</strain>
    </source>
</reference>
<organism evidence="9 10">
    <name type="scientific">Devosia pacifica</name>
    <dbReference type="NCBI Taxonomy" id="1335967"/>
    <lineage>
        <taxon>Bacteria</taxon>
        <taxon>Pseudomonadati</taxon>
        <taxon>Pseudomonadota</taxon>
        <taxon>Alphaproteobacteria</taxon>
        <taxon>Hyphomicrobiales</taxon>
        <taxon>Devosiaceae</taxon>
        <taxon>Devosia</taxon>
    </lineage>
</organism>
<dbReference type="Gene3D" id="2.30.40.10">
    <property type="entry name" value="Urease, subunit C, domain 1"/>
    <property type="match status" value="1"/>
</dbReference>
<sequence length="569" mass="60750">MQSVETLARMVAVGQGNAAADLVIKNASILDVITGEQTVSDIAIVEDRIVGTHGTFEGAEVIDAGGRWAVPGFIDTHLHIESSLVTPFEFDRCVLPHGVTTVICDPHEIANVLGSSGIAYFLECAERTVMDVRVNLSSCVPATAFESAGARLEIEDLEPFRQHEKVIGLAEVMNFPGVLAGDEQLLAKLAAFQGGHIDGHAPLLSGMGLNGYLAAGIRTDHEATSAREAREKLLKGMAILIREGSVSKDLDALAEILDANTSSFIALCTDDRNPLDIDEEGHLDSSIRRLIAHGCPIHHVYRAASHSAARIFGLPDRGLVAPGWRADIALLDSLEECQVSEVIAAGSVVTAERFAARAPVEPVGLDSMKARPVAPEAFRVPEQRERNSTPVMAVKPGLILTFREDVVLPVDQQEQLVDLEADMIKVAVIERHGNNHNIGVAFVRGFGLKRGAIASSVGHDSHNITVVGANDADMALAANRLMELRGGFAVADGGAISSELALPLAGLMSLEPFEVVAESLRQLRAAAQAIGCTLPEPFLQVAFLALPVIPHLKMTDRGLFDVDMFEFLS</sequence>
<evidence type="ECO:0000256" key="4">
    <source>
        <dbReference type="ARBA" id="ARBA00023211"/>
    </source>
</evidence>
<keyword evidence="3 6" id="KW-0378">Hydrolase</keyword>
<evidence type="ECO:0000256" key="6">
    <source>
        <dbReference type="HAMAP-Rule" id="MF_01518"/>
    </source>
</evidence>
<reference evidence="9" key="1">
    <citation type="journal article" date="2014" name="Int. J. Syst. Evol. Microbiol.">
        <title>Complete genome sequence of Corynebacterium casei LMG S-19264T (=DSM 44701T), isolated from a smear-ripened cheese.</title>
        <authorList>
            <consortium name="US DOE Joint Genome Institute (JGI-PGF)"/>
            <person name="Walter F."/>
            <person name="Albersmeier A."/>
            <person name="Kalinowski J."/>
            <person name="Ruckert C."/>
        </authorList>
    </citation>
    <scope>NUCLEOTIDE SEQUENCE</scope>
    <source>
        <strain evidence="9">KCTC 32437</strain>
    </source>
</reference>
<dbReference type="RefSeq" id="WP_189424105.1">
    <property type="nucleotide sequence ID" value="NZ_BMZE01000001.1"/>
</dbReference>
<dbReference type="GO" id="GO:0000034">
    <property type="term" value="F:adenine deaminase activity"/>
    <property type="evidence" value="ECO:0007669"/>
    <property type="project" value="UniProtKB-UniRule"/>
</dbReference>
<comment type="similarity">
    <text evidence="1 6">Belongs to the metallo-dependent hydrolases superfamily. Adenine deaminase family.</text>
</comment>
<comment type="caution">
    <text evidence="9">The sequence shown here is derived from an EMBL/GenBank/DDBJ whole genome shotgun (WGS) entry which is preliminary data.</text>
</comment>
<dbReference type="Pfam" id="PF13382">
    <property type="entry name" value="Adenine_deam_C"/>
    <property type="match status" value="1"/>
</dbReference>
<proteinExistence type="inferred from homology"/>
<evidence type="ECO:0000313" key="10">
    <source>
        <dbReference type="Proteomes" id="UP000646579"/>
    </source>
</evidence>
<dbReference type="PANTHER" id="PTHR11113">
    <property type="entry name" value="N-ACETYLGLUCOSAMINE-6-PHOSPHATE DEACETYLASE"/>
    <property type="match status" value="1"/>
</dbReference>
<dbReference type="InterPro" id="IPR006680">
    <property type="entry name" value="Amidohydro-rel"/>
</dbReference>
<dbReference type="InterPro" id="IPR032466">
    <property type="entry name" value="Metal_Hydrolase"/>
</dbReference>
<dbReference type="Pfam" id="PF01979">
    <property type="entry name" value="Amidohydro_1"/>
    <property type="match status" value="1"/>
</dbReference>
<comment type="catalytic activity">
    <reaction evidence="5 6">
        <text>adenine + H2O + H(+) = hypoxanthine + NH4(+)</text>
        <dbReference type="Rhea" id="RHEA:23688"/>
        <dbReference type="ChEBI" id="CHEBI:15377"/>
        <dbReference type="ChEBI" id="CHEBI:15378"/>
        <dbReference type="ChEBI" id="CHEBI:16708"/>
        <dbReference type="ChEBI" id="CHEBI:17368"/>
        <dbReference type="ChEBI" id="CHEBI:28938"/>
        <dbReference type="EC" id="3.5.4.2"/>
    </reaction>
</comment>
<dbReference type="CDD" id="cd01295">
    <property type="entry name" value="AdeC"/>
    <property type="match status" value="1"/>
</dbReference>
<name>A0A918VRC2_9HYPH</name>
<accession>A0A918VRC2</accession>
<evidence type="ECO:0000259" key="7">
    <source>
        <dbReference type="Pfam" id="PF01979"/>
    </source>
</evidence>
<evidence type="ECO:0000313" key="9">
    <source>
        <dbReference type="EMBL" id="GHA17517.1"/>
    </source>
</evidence>
<evidence type="ECO:0000256" key="5">
    <source>
        <dbReference type="ARBA" id="ARBA00047720"/>
    </source>
</evidence>
<dbReference type="SUPFAM" id="SSF51338">
    <property type="entry name" value="Composite domain of metallo-dependent hydrolases"/>
    <property type="match status" value="1"/>
</dbReference>
<keyword evidence="4 6" id="KW-0464">Manganese</keyword>